<dbReference type="InterPro" id="IPR013783">
    <property type="entry name" value="Ig-like_fold"/>
</dbReference>
<dbReference type="InterPro" id="IPR032179">
    <property type="entry name" value="Cry22Aa_Ig-like"/>
</dbReference>
<dbReference type="Proteomes" id="UP000291269">
    <property type="component" value="Unassembled WGS sequence"/>
</dbReference>
<reference evidence="3 4" key="1">
    <citation type="journal article" date="2019" name="Gut">
        <title>Antibiotics-induced monodominance of a novel gut bacterial order.</title>
        <authorList>
            <person name="Hildebrand F."/>
            <person name="Moitinho-Silva L."/>
            <person name="Blasche S."/>
            <person name="Jahn M.T."/>
            <person name="Gossmann T.I."/>
            <person name="Heuerta-Cepas J."/>
            <person name="Hercog R."/>
            <person name="Luetge M."/>
            <person name="Bahram M."/>
            <person name="Pryszlak A."/>
            <person name="Alves R.J."/>
            <person name="Waszak S.M."/>
            <person name="Zhu A."/>
            <person name="Ye L."/>
            <person name="Costea P.I."/>
            <person name="Aalvink S."/>
            <person name="Belzer C."/>
            <person name="Forslund S.K."/>
            <person name="Sunagawa S."/>
            <person name="Hentschel U."/>
            <person name="Merten C."/>
            <person name="Patil K.R."/>
            <person name="Benes V."/>
            <person name="Bork P."/>
        </authorList>
    </citation>
    <scope>NUCLEOTIDE SEQUENCE [LARGE SCALE GENOMIC DNA]</scope>
    <source>
        <strain evidence="3 4">HDS1380</strain>
    </source>
</reference>
<dbReference type="AlphaFoldDB" id="A0A4Q2KCB1"/>
<dbReference type="OrthoDB" id="2036332at2"/>
<accession>A0A4Q2KCB1</accession>
<dbReference type="EMBL" id="SDOZ01000002">
    <property type="protein sequence ID" value="RXZ61510.1"/>
    <property type="molecule type" value="Genomic_DNA"/>
</dbReference>
<evidence type="ECO:0000313" key="4">
    <source>
        <dbReference type="Proteomes" id="UP000291269"/>
    </source>
</evidence>
<dbReference type="Pfam" id="PF16403">
    <property type="entry name" value="Bact_surface_Ig-like"/>
    <property type="match status" value="1"/>
</dbReference>
<proteinExistence type="predicted"/>
<feature type="signal peptide" evidence="1">
    <location>
        <begin position="1"/>
        <end position="19"/>
    </location>
</feature>
<dbReference type="Gene3D" id="2.60.40.10">
    <property type="entry name" value="Immunoglobulins"/>
    <property type="match status" value="1"/>
</dbReference>
<evidence type="ECO:0000256" key="1">
    <source>
        <dbReference type="SAM" id="SignalP"/>
    </source>
</evidence>
<feature type="domain" description="Pesticidal crystal protein Cry22Aa Ig-like" evidence="2">
    <location>
        <begin position="38"/>
        <end position="108"/>
    </location>
</feature>
<gene>
    <name evidence="3" type="ORF">ESZ91_03710</name>
</gene>
<feature type="chain" id="PRO_5039673966" description="Pesticidal crystal protein Cry22Aa Ig-like domain-containing protein" evidence="1">
    <location>
        <begin position="20"/>
        <end position="597"/>
    </location>
</feature>
<dbReference type="InterPro" id="IPR008979">
    <property type="entry name" value="Galactose-bd-like_sf"/>
</dbReference>
<sequence>MKKICAAILAMLLVLGVFTACSGAKDEVNPEILGVKDAAAVEQGKEYDALAGVTATDDKDGDLTAKIVITSTPALEFVNGKTTPTKQGTYELVYSVKDKAGNEGNAYTTLTVTRSISEETSYKKYQFGNTDTSDVDDFGMELIKSGTGDATLALTDGVMRLDVKNSGAAVGDVKLMRQEFKPVAGTEYDVIFTMKSSQNIMFNMLANHNTKDGDTAAWAPIGSSAWNVAMGSKYQEYKLTFTVPEGENENVQLIFELGKHSMNDVSNPDSYVVDILYVKVVERVGEEYPESVFKTDFTAENPGMSMSNTALGSVAFANGKAVATITGYGEAGWTNKLEQDTTVNIVKGKKYRLTLKMTAKNAQSGEFCIEDKVTEYQARALYDNINLAAGEEFVYTKDFFAEKDVENTSMKFYVGGASAGVTSNEITVTEWEISELVGDKSEDKALYRFIPYSKASEWDCFNGRESDIGSGMGTMYEKDGSMFYRVDELSALDYGNKIFVNKITLEKDALYKIRFTIKANKAGKTWFILNQLDTSKFEPTVSEVCNLTTEAQTFEFTTDREFPLALDFELVWSFGQGYNTEGDYLIEISNVEILKLT</sequence>
<dbReference type="SUPFAM" id="SSF49785">
    <property type="entry name" value="Galactose-binding domain-like"/>
    <property type="match status" value="3"/>
</dbReference>
<comment type="caution">
    <text evidence="3">The sequence shown here is derived from an EMBL/GenBank/DDBJ whole genome shotgun (WGS) entry which is preliminary data.</text>
</comment>
<evidence type="ECO:0000313" key="3">
    <source>
        <dbReference type="EMBL" id="RXZ61510.1"/>
    </source>
</evidence>
<dbReference type="Gene3D" id="2.60.120.260">
    <property type="entry name" value="Galactose-binding domain-like"/>
    <property type="match status" value="3"/>
</dbReference>
<dbReference type="PROSITE" id="PS51257">
    <property type="entry name" value="PROKAR_LIPOPROTEIN"/>
    <property type="match status" value="1"/>
</dbReference>
<dbReference type="RefSeq" id="WP_129224274.1">
    <property type="nucleotide sequence ID" value="NZ_SDOZ01000002.1"/>
</dbReference>
<name>A0A4Q2KCB1_9FIRM</name>
<evidence type="ECO:0000259" key="2">
    <source>
        <dbReference type="Pfam" id="PF16403"/>
    </source>
</evidence>
<organism evidence="3 4">
    <name type="scientific">Candidatus Borkfalkia ceftriaxoniphila</name>
    <dbReference type="NCBI Taxonomy" id="2508949"/>
    <lineage>
        <taxon>Bacteria</taxon>
        <taxon>Bacillati</taxon>
        <taxon>Bacillota</taxon>
        <taxon>Clostridia</taxon>
        <taxon>Christensenellales</taxon>
        <taxon>Christensenellaceae</taxon>
        <taxon>Candidatus Borkfalkia</taxon>
    </lineage>
</organism>
<keyword evidence="4" id="KW-1185">Reference proteome</keyword>
<keyword evidence="1" id="KW-0732">Signal</keyword>
<protein>
    <recommendedName>
        <fullName evidence="2">Pesticidal crystal protein Cry22Aa Ig-like domain-containing protein</fullName>
    </recommendedName>
</protein>